<evidence type="ECO:0000313" key="4">
    <source>
        <dbReference type="EMBL" id="MFD1512525.1"/>
    </source>
</evidence>
<dbReference type="SMART" id="SM00894">
    <property type="entry name" value="Excalibur"/>
    <property type="match status" value="1"/>
</dbReference>
<keyword evidence="2" id="KW-1133">Transmembrane helix</keyword>
<organism evidence="4 5">
    <name type="scientific">Halomarina rubra</name>
    <dbReference type="NCBI Taxonomy" id="2071873"/>
    <lineage>
        <taxon>Archaea</taxon>
        <taxon>Methanobacteriati</taxon>
        <taxon>Methanobacteriota</taxon>
        <taxon>Stenosarchaea group</taxon>
        <taxon>Halobacteria</taxon>
        <taxon>Halobacteriales</taxon>
        <taxon>Natronomonadaceae</taxon>
        <taxon>Halomarina</taxon>
    </lineage>
</organism>
<dbReference type="Proteomes" id="UP001597187">
    <property type="component" value="Unassembled WGS sequence"/>
</dbReference>
<protein>
    <submittedName>
        <fullName evidence="4">Excalibur calcium-binding domain-containing protein</fullName>
    </submittedName>
</protein>
<feature type="domain" description="Excalibur calcium-binding" evidence="3">
    <location>
        <begin position="196"/>
        <end position="233"/>
    </location>
</feature>
<keyword evidence="5" id="KW-1185">Reference proteome</keyword>
<feature type="compositionally biased region" description="Polar residues" evidence="1">
    <location>
        <begin position="165"/>
        <end position="184"/>
    </location>
</feature>
<dbReference type="InterPro" id="IPR008613">
    <property type="entry name" value="Excalibur_Ca-bd_domain"/>
</dbReference>
<name>A0ABD6ASM2_9EURY</name>
<evidence type="ECO:0000313" key="5">
    <source>
        <dbReference type="Proteomes" id="UP001597187"/>
    </source>
</evidence>
<evidence type="ECO:0000256" key="1">
    <source>
        <dbReference type="SAM" id="MobiDB-lite"/>
    </source>
</evidence>
<gene>
    <name evidence="4" type="ORF">ACFSBT_04425</name>
</gene>
<accession>A0ABD6ASM2</accession>
<keyword evidence="2" id="KW-0472">Membrane</keyword>
<feature type="region of interest" description="Disordered" evidence="1">
    <location>
        <begin position="68"/>
        <end position="235"/>
    </location>
</feature>
<reference evidence="4 5" key="1">
    <citation type="journal article" date="2019" name="Int. J. Syst. Evol. Microbiol.">
        <title>The Global Catalogue of Microorganisms (GCM) 10K type strain sequencing project: providing services to taxonomists for standard genome sequencing and annotation.</title>
        <authorList>
            <consortium name="The Broad Institute Genomics Platform"/>
            <consortium name="The Broad Institute Genome Sequencing Center for Infectious Disease"/>
            <person name="Wu L."/>
            <person name="Ma J."/>
        </authorList>
    </citation>
    <scope>NUCLEOTIDE SEQUENCE [LARGE SCALE GENOMIC DNA]</scope>
    <source>
        <strain evidence="4 5">CGMCC 1.12563</strain>
    </source>
</reference>
<comment type="caution">
    <text evidence="4">The sequence shown here is derived from an EMBL/GenBank/DDBJ whole genome shotgun (WGS) entry which is preliminary data.</text>
</comment>
<dbReference type="AlphaFoldDB" id="A0ABD6ASM2"/>
<feature type="transmembrane region" description="Helical" evidence="2">
    <location>
        <begin position="7"/>
        <end position="28"/>
    </location>
</feature>
<dbReference type="RefSeq" id="WP_250872501.1">
    <property type="nucleotide sequence ID" value="NZ_JALXFV010000002.1"/>
</dbReference>
<feature type="compositionally biased region" description="Polar residues" evidence="1">
    <location>
        <begin position="116"/>
        <end position="136"/>
    </location>
</feature>
<feature type="compositionally biased region" description="Basic and acidic residues" evidence="1">
    <location>
        <begin position="203"/>
        <end position="235"/>
    </location>
</feature>
<sequence length="235" mass="24624">MAGFWKGVLVVVLLALIVTVAILSWGLWMLTGALEELDDIDGNSGPALDEEFQEEASTVTVTVISPDSVTTRRSATSSPASAGRSTTAQEDVTAEPSAPPVSSPATSGPTARPRTESTMASPAEQSPDQTLVSTAPPTDAAPTDRKTPDVPQPTSDTPQPIPDTTEPTLNTQQPTLATTSSPLSDPNGIPPLPPDGDYNCDDFSSHEAAQRIYERDTTDPHGLDGDDDGRACEDR</sequence>
<evidence type="ECO:0000259" key="3">
    <source>
        <dbReference type="SMART" id="SM00894"/>
    </source>
</evidence>
<proteinExistence type="predicted"/>
<keyword evidence="2" id="KW-0812">Transmembrane</keyword>
<feature type="compositionally biased region" description="Low complexity" evidence="1">
    <location>
        <begin position="71"/>
        <end position="88"/>
    </location>
</feature>
<evidence type="ECO:0000256" key="2">
    <source>
        <dbReference type="SAM" id="Phobius"/>
    </source>
</evidence>
<dbReference type="EMBL" id="JBHUDC010000002">
    <property type="protein sequence ID" value="MFD1512525.1"/>
    <property type="molecule type" value="Genomic_DNA"/>
</dbReference>